<dbReference type="Gene3D" id="1.10.520.20">
    <property type="entry name" value="N-terminal domain of the delta subunit of the F1F0-ATP synthase"/>
    <property type="match status" value="1"/>
</dbReference>
<name>A0A173MP58_9BACT</name>
<comment type="function">
    <text evidence="7">This protein is part of the stalk that links CF(0) to CF(1). It either transmits conformational changes from CF(0) to CF(1) or is implicated in proton conduction.</text>
</comment>
<dbReference type="RefSeq" id="WP_076375503.1">
    <property type="nucleotide sequence ID" value="NZ_AP017422.1"/>
</dbReference>
<dbReference type="NCBIfam" id="TIGR01145">
    <property type="entry name" value="ATP_synt_delta"/>
    <property type="match status" value="1"/>
</dbReference>
<reference evidence="9" key="1">
    <citation type="submission" date="2017-01" db="EMBL/GenBank/DDBJ databases">
        <authorList>
            <person name="Varghese N."/>
            <person name="Submissions S."/>
        </authorList>
    </citation>
    <scope>NUCLEOTIDE SEQUENCE [LARGE SCALE GENOMIC DNA]</scope>
    <source>
        <strain evidence="9">DSM 21054</strain>
    </source>
</reference>
<dbReference type="PANTHER" id="PTHR11910">
    <property type="entry name" value="ATP SYNTHASE DELTA CHAIN"/>
    <property type="match status" value="1"/>
</dbReference>
<dbReference type="AlphaFoldDB" id="A0A173MP58"/>
<evidence type="ECO:0000313" key="8">
    <source>
        <dbReference type="EMBL" id="SIS68145.1"/>
    </source>
</evidence>
<dbReference type="EMBL" id="FTOR01000001">
    <property type="protein sequence ID" value="SIS68145.1"/>
    <property type="molecule type" value="Genomic_DNA"/>
</dbReference>
<evidence type="ECO:0000256" key="5">
    <source>
        <dbReference type="ARBA" id="ARBA00023136"/>
    </source>
</evidence>
<protein>
    <recommendedName>
        <fullName evidence="7">ATP synthase subunit delta</fullName>
    </recommendedName>
    <alternativeName>
        <fullName evidence="7">ATP synthase F(1) sector subunit delta</fullName>
    </alternativeName>
    <alternativeName>
        <fullName evidence="7">F-type ATPase subunit delta</fullName>
        <shortName evidence="7">F-ATPase subunit delta</shortName>
    </alternativeName>
</protein>
<dbReference type="InterPro" id="IPR026015">
    <property type="entry name" value="ATP_synth_OSCP/delta_N_sf"/>
</dbReference>
<dbReference type="KEGG" id="fln:FLA_5206"/>
<evidence type="ECO:0000313" key="9">
    <source>
        <dbReference type="Proteomes" id="UP000186917"/>
    </source>
</evidence>
<accession>A0A173MP58</accession>
<dbReference type="GO" id="GO:0046933">
    <property type="term" value="F:proton-transporting ATP synthase activity, rotational mechanism"/>
    <property type="evidence" value="ECO:0007669"/>
    <property type="project" value="UniProtKB-UniRule"/>
</dbReference>
<dbReference type="OrthoDB" id="9802471at2"/>
<evidence type="ECO:0000256" key="7">
    <source>
        <dbReference type="HAMAP-Rule" id="MF_01416"/>
    </source>
</evidence>
<dbReference type="InterPro" id="IPR020781">
    <property type="entry name" value="ATPase_OSCP/d_CS"/>
</dbReference>
<keyword evidence="7" id="KW-1003">Cell membrane</keyword>
<evidence type="ECO:0000256" key="1">
    <source>
        <dbReference type="ARBA" id="ARBA00004370"/>
    </source>
</evidence>
<dbReference type="PROSITE" id="PS00389">
    <property type="entry name" value="ATPASE_DELTA"/>
    <property type="match status" value="1"/>
</dbReference>
<keyword evidence="7" id="KW-0139">CF(1)</keyword>
<dbReference type="SUPFAM" id="SSF47928">
    <property type="entry name" value="N-terminal domain of the delta subunit of the F1F0-ATP synthase"/>
    <property type="match status" value="1"/>
</dbReference>
<dbReference type="InterPro" id="IPR000711">
    <property type="entry name" value="ATPase_OSCP/dsu"/>
</dbReference>
<dbReference type="Proteomes" id="UP000186917">
    <property type="component" value="Unassembled WGS sequence"/>
</dbReference>
<sequence length="187" mass="20919">MPNPRLAGRYAKSLVDLATEKGQLEVVYKDMQYLQAVCKSSREFVNLLRSPIIKADKKTAIIEAVTKGNVSELTNAFFKLLVNKGREYDLPEIADTFIDQYYALNNISKVKLTTAVAISDEVKNAIAAKVKADQGLQNVDLETVVDESLIGGFTLEFNNRLLDASVLRDLNDIKKQFSVNLFESRLK</sequence>
<evidence type="ECO:0000256" key="2">
    <source>
        <dbReference type="ARBA" id="ARBA00022448"/>
    </source>
</evidence>
<dbReference type="GO" id="GO:0045259">
    <property type="term" value="C:proton-transporting ATP synthase complex"/>
    <property type="evidence" value="ECO:0007669"/>
    <property type="project" value="UniProtKB-KW"/>
</dbReference>
<dbReference type="HAMAP" id="MF_01416">
    <property type="entry name" value="ATP_synth_delta_bact"/>
    <property type="match status" value="1"/>
</dbReference>
<keyword evidence="9" id="KW-1185">Reference proteome</keyword>
<organism evidence="8 9">
    <name type="scientific">Filimonas lacunae</name>
    <dbReference type="NCBI Taxonomy" id="477680"/>
    <lineage>
        <taxon>Bacteria</taxon>
        <taxon>Pseudomonadati</taxon>
        <taxon>Bacteroidota</taxon>
        <taxon>Chitinophagia</taxon>
        <taxon>Chitinophagales</taxon>
        <taxon>Chitinophagaceae</taxon>
        <taxon>Filimonas</taxon>
    </lineage>
</organism>
<keyword evidence="4 7" id="KW-0406">Ion transport</keyword>
<dbReference type="PRINTS" id="PR00125">
    <property type="entry name" value="ATPASEDELTA"/>
</dbReference>
<comment type="function">
    <text evidence="7">F(1)F(0) ATP synthase produces ATP from ADP in the presence of a proton or sodium gradient. F-type ATPases consist of two structural domains, F(1) containing the extramembraneous catalytic core and F(0) containing the membrane proton channel, linked together by a central stalk and a peripheral stalk. During catalysis, ATP synthesis in the catalytic domain of F(1) is coupled via a rotary mechanism of the central stalk subunits to proton translocation.</text>
</comment>
<keyword evidence="6 7" id="KW-0066">ATP synthesis</keyword>
<keyword evidence="3 7" id="KW-0375">Hydrogen ion transport</keyword>
<comment type="similarity">
    <text evidence="7">Belongs to the ATPase delta chain family.</text>
</comment>
<proteinExistence type="inferred from homology"/>
<dbReference type="GO" id="GO:0005886">
    <property type="term" value="C:plasma membrane"/>
    <property type="evidence" value="ECO:0007669"/>
    <property type="project" value="UniProtKB-SubCell"/>
</dbReference>
<keyword evidence="2 7" id="KW-0813">Transport</keyword>
<dbReference type="Pfam" id="PF00213">
    <property type="entry name" value="OSCP"/>
    <property type="match status" value="1"/>
</dbReference>
<comment type="subcellular location">
    <subcellularLocation>
        <location evidence="7">Cell membrane</location>
        <topology evidence="7">Peripheral membrane protein</topology>
    </subcellularLocation>
    <subcellularLocation>
        <location evidence="1">Membrane</location>
    </subcellularLocation>
</comment>
<gene>
    <name evidence="7" type="primary">atpH</name>
    <name evidence="8" type="ORF">SAMN05421788_101600</name>
</gene>
<keyword evidence="5 7" id="KW-0472">Membrane</keyword>
<evidence type="ECO:0000256" key="6">
    <source>
        <dbReference type="ARBA" id="ARBA00023310"/>
    </source>
</evidence>
<dbReference type="STRING" id="477680.SAMN05421788_101600"/>
<evidence type="ECO:0000256" key="4">
    <source>
        <dbReference type="ARBA" id="ARBA00023065"/>
    </source>
</evidence>
<evidence type="ECO:0000256" key="3">
    <source>
        <dbReference type="ARBA" id="ARBA00022781"/>
    </source>
</evidence>